<dbReference type="Pfam" id="PF04754">
    <property type="entry name" value="Transposase_31"/>
    <property type="match status" value="1"/>
</dbReference>
<evidence type="ECO:0000313" key="2">
    <source>
        <dbReference type="EMBL" id="HIR71520.1"/>
    </source>
</evidence>
<reference evidence="2" key="1">
    <citation type="submission" date="2020-10" db="EMBL/GenBank/DDBJ databases">
        <authorList>
            <person name="Gilroy R."/>
        </authorList>
    </citation>
    <scope>NUCLEOTIDE SEQUENCE</scope>
    <source>
        <strain evidence="2">ChiSjej5B23-6657</strain>
    </source>
</reference>
<reference evidence="2" key="2">
    <citation type="journal article" date="2021" name="PeerJ">
        <title>Extensive microbial diversity within the chicken gut microbiome revealed by metagenomics and culture.</title>
        <authorList>
            <person name="Gilroy R."/>
            <person name="Ravi A."/>
            <person name="Getino M."/>
            <person name="Pursley I."/>
            <person name="Horton D.L."/>
            <person name="Alikhan N.F."/>
            <person name="Baker D."/>
            <person name="Gharbi K."/>
            <person name="Hall N."/>
            <person name="Watson M."/>
            <person name="Adriaenssens E.M."/>
            <person name="Foster-Nyarko E."/>
            <person name="Jarju S."/>
            <person name="Secka A."/>
            <person name="Antonio M."/>
            <person name="Oren A."/>
            <person name="Chaudhuri R.R."/>
            <person name="La Ragione R."/>
            <person name="Hildebrand F."/>
            <person name="Pallen M.J."/>
        </authorList>
    </citation>
    <scope>NUCLEOTIDE SEQUENCE</scope>
    <source>
        <strain evidence="2">ChiSjej5B23-6657</strain>
    </source>
</reference>
<proteinExistence type="predicted"/>
<accession>A0A9D1EAS8</accession>
<gene>
    <name evidence="2" type="ORF">IAA55_09595</name>
</gene>
<protein>
    <submittedName>
        <fullName evidence="2">Rpn family recombination-promoting nuclease/putative transposase</fullName>
    </submittedName>
</protein>
<evidence type="ECO:0000313" key="3">
    <source>
        <dbReference type="Proteomes" id="UP000823912"/>
    </source>
</evidence>
<dbReference type="Proteomes" id="UP000823912">
    <property type="component" value="Unassembled WGS sequence"/>
</dbReference>
<name>A0A9D1EAS8_9FIRM</name>
<dbReference type="EMBL" id="DVHM01000160">
    <property type="protein sequence ID" value="HIR71520.1"/>
    <property type="molecule type" value="Genomic_DNA"/>
</dbReference>
<evidence type="ECO:0000259" key="1">
    <source>
        <dbReference type="Pfam" id="PF04754"/>
    </source>
</evidence>
<dbReference type="InterPro" id="IPR006842">
    <property type="entry name" value="Transposase_31"/>
</dbReference>
<sequence>MGQKDMAEKIMEDYPDVFADIVNVLLFDGKQVISEEDLKETGMRSQFKADTGRIHEEERDVGKYWVRDGAIQAMIGLENQSQPDGVMPMRIIGYDGASYRSQLSGKEGHQRYPVVTLVLYFGEKRWSGNRRSLWELFAEENNPAHKDGKPTHREISHFAEDYHMRLFEIAYLSERQLKMFRSDFGLLAEYMVRKRKNEPFRIPQNRPIRHVDAFLKMLSVFADEKYVEECAKSLIERSRKGERIMGCDISAAWADLGRKEGLTAGRREGLLTGRREGLLTGRQEGQEEMSRLITAMVADGRIEELERSAKDSEFREKMLREYHLI</sequence>
<feature type="domain" description="Transposase (putative) YhgA-like" evidence="1">
    <location>
        <begin position="77"/>
        <end position="142"/>
    </location>
</feature>
<dbReference type="AlphaFoldDB" id="A0A9D1EAS8"/>
<comment type="caution">
    <text evidence="2">The sequence shown here is derived from an EMBL/GenBank/DDBJ whole genome shotgun (WGS) entry which is preliminary data.</text>
</comment>
<organism evidence="2 3">
    <name type="scientific">Candidatus Pullilachnospira gallistercoris</name>
    <dbReference type="NCBI Taxonomy" id="2840911"/>
    <lineage>
        <taxon>Bacteria</taxon>
        <taxon>Bacillati</taxon>
        <taxon>Bacillota</taxon>
        <taxon>Clostridia</taxon>
        <taxon>Lachnospirales</taxon>
        <taxon>Lachnospiraceae</taxon>
        <taxon>Lachnospiraceae incertae sedis</taxon>
        <taxon>Candidatus Pullilachnospira</taxon>
    </lineage>
</organism>